<protein>
    <submittedName>
        <fullName evidence="1">Uncharacterized protein</fullName>
    </submittedName>
</protein>
<proteinExistence type="predicted"/>
<dbReference type="WBParaSite" id="GPUH_0000352601-mRNA-1">
    <property type="protein sequence ID" value="GPUH_0000352601-mRNA-1"/>
    <property type="gene ID" value="GPUH_0000352601"/>
</dbReference>
<evidence type="ECO:0000313" key="1">
    <source>
        <dbReference type="WBParaSite" id="GPUH_0000352601-mRNA-1"/>
    </source>
</evidence>
<reference evidence="1" key="1">
    <citation type="submission" date="2016-06" db="UniProtKB">
        <authorList>
            <consortium name="WormBaseParasite"/>
        </authorList>
    </citation>
    <scope>IDENTIFICATION</scope>
</reference>
<sequence length="60" mass="6317">LTTHVRPAAPASIRLLIAAIGDGPIFHVNCRSLLPNCVCPEIKSASFAVQQIFVSGISLC</sequence>
<name>A0A183D479_9BILA</name>
<accession>A0A183D479</accession>
<organism evidence="1">
    <name type="scientific">Gongylonema pulchrum</name>
    <dbReference type="NCBI Taxonomy" id="637853"/>
    <lineage>
        <taxon>Eukaryota</taxon>
        <taxon>Metazoa</taxon>
        <taxon>Ecdysozoa</taxon>
        <taxon>Nematoda</taxon>
        <taxon>Chromadorea</taxon>
        <taxon>Rhabditida</taxon>
        <taxon>Spirurina</taxon>
        <taxon>Spiruromorpha</taxon>
        <taxon>Spiruroidea</taxon>
        <taxon>Gongylonematidae</taxon>
        <taxon>Gongylonema</taxon>
    </lineage>
</organism>
<dbReference type="AlphaFoldDB" id="A0A183D479"/>